<gene>
    <name evidence="2" type="ORF">Dda_6162</name>
</gene>
<sequence>MPHSTYFNFNRSSDRPVFAIIGGGIAGSVQAIHLAEKYPWIDIHVFDKNKEILSGTSTMNPGRPTFGFHYRHLKTATFCQDNTVKFTKFLDRIGCPNIFAQAPQGGIYVLMKDAAQILGDSVRPVFSPDEIEPIFEQIKDHAIKKYSNDNDFKKHFGPPDQLCRRLQEDEYIKFLTPELLDRVGSCYETAEKTFDTVGICSFLRGYIKKVKNIIIHTEANVTNLEQIPQSKSVNYRITWDDRRSSNSRFMVSQFLTLACWERVGFFRKQLGKPEYQPTYNRLKMLAILEIEVAPDRLDTIRPIFVASGPFSMISPQKCIKKPDGRIICRCACTLAVRTNVMNVPDDRLLPADYNDMLEGKISPEEKMEMATPILEGARQFFACLSSAKLVDVRFGTVRVPFGGGNKVDLHDPASEHHSRDYPGCDHLGEGLFVNEAMKMIYSVYNAEMVAGWAGYMLD</sequence>
<evidence type="ECO:0000313" key="3">
    <source>
        <dbReference type="Proteomes" id="UP001221413"/>
    </source>
</evidence>
<evidence type="ECO:0000259" key="1">
    <source>
        <dbReference type="Pfam" id="PF01266"/>
    </source>
</evidence>
<dbReference type="Proteomes" id="UP001221413">
    <property type="component" value="Unassembled WGS sequence"/>
</dbReference>
<dbReference type="InterPro" id="IPR006076">
    <property type="entry name" value="FAD-dep_OxRdtase"/>
</dbReference>
<proteinExistence type="predicted"/>
<dbReference type="AlphaFoldDB" id="A0AAD6IV18"/>
<keyword evidence="3" id="KW-1185">Reference proteome</keyword>
<evidence type="ECO:0000313" key="2">
    <source>
        <dbReference type="EMBL" id="KAJ6259263.1"/>
    </source>
</evidence>
<dbReference type="InterPro" id="IPR036188">
    <property type="entry name" value="FAD/NAD-bd_sf"/>
</dbReference>
<comment type="caution">
    <text evidence="2">The sequence shown here is derived from an EMBL/GenBank/DDBJ whole genome shotgun (WGS) entry which is preliminary data.</text>
</comment>
<accession>A0AAD6IV18</accession>
<reference evidence="2" key="1">
    <citation type="submission" date="2023-01" db="EMBL/GenBank/DDBJ databases">
        <title>The chitinases involved in constricting ring structure development in the nematode-trapping fungus Drechslerella dactyloides.</title>
        <authorList>
            <person name="Wang R."/>
            <person name="Zhang L."/>
            <person name="Tang P."/>
            <person name="Li S."/>
            <person name="Liang L."/>
        </authorList>
    </citation>
    <scope>NUCLEOTIDE SEQUENCE</scope>
    <source>
        <strain evidence="2">YMF1.00031</strain>
    </source>
</reference>
<dbReference type="Gene3D" id="3.50.50.60">
    <property type="entry name" value="FAD/NAD(P)-binding domain"/>
    <property type="match status" value="1"/>
</dbReference>
<dbReference type="Pfam" id="PF01266">
    <property type="entry name" value="DAO"/>
    <property type="match status" value="1"/>
</dbReference>
<dbReference type="SUPFAM" id="SSF51905">
    <property type="entry name" value="FAD/NAD(P)-binding domain"/>
    <property type="match status" value="1"/>
</dbReference>
<protein>
    <recommendedName>
        <fullName evidence="1">FAD dependent oxidoreductase domain-containing protein</fullName>
    </recommendedName>
</protein>
<feature type="domain" description="FAD dependent oxidoreductase" evidence="1">
    <location>
        <begin position="19"/>
        <end position="112"/>
    </location>
</feature>
<organism evidence="2 3">
    <name type="scientific">Drechslerella dactyloides</name>
    <name type="common">Nematode-trapping fungus</name>
    <name type="synonym">Arthrobotrys dactyloides</name>
    <dbReference type="NCBI Taxonomy" id="74499"/>
    <lineage>
        <taxon>Eukaryota</taxon>
        <taxon>Fungi</taxon>
        <taxon>Dikarya</taxon>
        <taxon>Ascomycota</taxon>
        <taxon>Pezizomycotina</taxon>
        <taxon>Orbiliomycetes</taxon>
        <taxon>Orbiliales</taxon>
        <taxon>Orbiliaceae</taxon>
        <taxon>Drechslerella</taxon>
    </lineage>
</organism>
<dbReference type="EMBL" id="JAQGDS010000007">
    <property type="protein sequence ID" value="KAJ6259263.1"/>
    <property type="molecule type" value="Genomic_DNA"/>
</dbReference>
<name>A0AAD6IV18_DREDA</name>